<proteinExistence type="predicted"/>
<dbReference type="Gene3D" id="3.30.450.20">
    <property type="entry name" value="PAS domain"/>
    <property type="match status" value="1"/>
</dbReference>
<name>A0A2N5GGR6_9BACI</name>
<dbReference type="SMART" id="SM00382">
    <property type="entry name" value="AAA"/>
    <property type="match status" value="1"/>
</dbReference>
<feature type="domain" description="Sigma-54 factor interaction" evidence="5">
    <location>
        <begin position="266"/>
        <end position="495"/>
    </location>
</feature>
<dbReference type="SUPFAM" id="SSF46689">
    <property type="entry name" value="Homeodomain-like"/>
    <property type="match status" value="1"/>
</dbReference>
<dbReference type="InterPro" id="IPR002197">
    <property type="entry name" value="HTH_Fis"/>
</dbReference>
<dbReference type="Proteomes" id="UP000235114">
    <property type="component" value="Unassembled WGS sequence"/>
</dbReference>
<gene>
    <name evidence="6" type="ORF">CU635_20485</name>
    <name evidence="7" type="ORF">CVD25_22655</name>
</gene>
<dbReference type="CDD" id="cd00009">
    <property type="entry name" value="AAA"/>
    <property type="match status" value="1"/>
</dbReference>
<reference evidence="6 8" key="1">
    <citation type="submission" date="2017-11" db="EMBL/GenBank/DDBJ databases">
        <title>Comparitive Functional Genomics of Dry Heat Resistant strains isolated from the Viking Spacecraft.</title>
        <authorList>
            <person name="Seuylemezian A."/>
            <person name="Cooper K."/>
            <person name="Vaishampayan P."/>
        </authorList>
    </citation>
    <scope>NUCLEOTIDE SEQUENCE [LARGE SCALE GENOMIC DNA]</scope>
    <source>
        <strain evidence="6 8">M4.6</strain>
    </source>
</reference>
<dbReference type="AlphaFoldDB" id="A0A2N5GGR6"/>
<dbReference type="PANTHER" id="PTHR32071:SF57">
    <property type="entry name" value="C4-DICARBOXYLATE TRANSPORT TRANSCRIPTIONAL REGULATORY PROTEIN DCTD"/>
    <property type="match status" value="1"/>
</dbReference>
<evidence type="ECO:0000313" key="9">
    <source>
        <dbReference type="Proteomes" id="UP000235114"/>
    </source>
</evidence>
<dbReference type="InterPro" id="IPR003593">
    <property type="entry name" value="AAA+_ATPase"/>
</dbReference>
<dbReference type="Gene3D" id="3.40.50.300">
    <property type="entry name" value="P-loop containing nucleotide triphosphate hydrolases"/>
    <property type="match status" value="1"/>
</dbReference>
<dbReference type="InterPro" id="IPR009057">
    <property type="entry name" value="Homeodomain-like_sf"/>
</dbReference>
<dbReference type="PROSITE" id="PS00676">
    <property type="entry name" value="SIGMA54_INTERACT_2"/>
    <property type="match status" value="1"/>
</dbReference>
<dbReference type="Pfam" id="PF00158">
    <property type="entry name" value="Sigma54_activat"/>
    <property type="match status" value="1"/>
</dbReference>
<protein>
    <submittedName>
        <fullName evidence="6">Fis family transcriptional regulator</fullName>
    </submittedName>
</protein>
<dbReference type="GO" id="GO:0043565">
    <property type="term" value="F:sequence-specific DNA binding"/>
    <property type="evidence" value="ECO:0007669"/>
    <property type="project" value="InterPro"/>
</dbReference>
<evidence type="ECO:0000259" key="5">
    <source>
        <dbReference type="PROSITE" id="PS50045"/>
    </source>
</evidence>
<dbReference type="SUPFAM" id="SSF52540">
    <property type="entry name" value="P-loop containing nucleoside triphosphate hydrolases"/>
    <property type="match status" value="1"/>
</dbReference>
<keyword evidence="9" id="KW-1185">Reference proteome</keyword>
<dbReference type="Pfam" id="PF25601">
    <property type="entry name" value="AAA_lid_14"/>
    <property type="match status" value="1"/>
</dbReference>
<dbReference type="Pfam" id="PF02954">
    <property type="entry name" value="HTH_8"/>
    <property type="match status" value="1"/>
</dbReference>
<dbReference type="FunFam" id="3.40.50.300:FF:000006">
    <property type="entry name" value="DNA-binding transcriptional regulator NtrC"/>
    <property type="match status" value="1"/>
</dbReference>
<dbReference type="Gene3D" id="1.10.10.60">
    <property type="entry name" value="Homeodomain-like"/>
    <property type="match status" value="1"/>
</dbReference>
<dbReference type="InterPro" id="IPR002078">
    <property type="entry name" value="Sigma_54_int"/>
</dbReference>
<dbReference type="Gene3D" id="1.10.8.60">
    <property type="match status" value="1"/>
</dbReference>
<dbReference type="PROSITE" id="PS50045">
    <property type="entry name" value="SIGMA54_INTERACT_4"/>
    <property type="match status" value="1"/>
</dbReference>
<dbReference type="GO" id="GO:0006355">
    <property type="term" value="P:regulation of DNA-templated transcription"/>
    <property type="evidence" value="ECO:0007669"/>
    <property type="project" value="InterPro"/>
</dbReference>
<dbReference type="PANTHER" id="PTHR32071">
    <property type="entry name" value="TRANSCRIPTIONAL REGULATORY PROTEIN"/>
    <property type="match status" value="1"/>
</dbReference>
<dbReference type="InterPro" id="IPR027417">
    <property type="entry name" value="P-loop_NTPase"/>
</dbReference>
<dbReference type="Proteomes" id="UP000234951">
    <property type="component" value="Unassembled WGS sequence"/>
</dbReference>
<dbReference type="InterPro" id="IPR025662">
    <property type="entry name" value="Sigma_54_int_dom_ATP-bd_1"/>
</dbReference>
<evidence type="ECO:0000256" key="2">
    <source>
        <dbReference type="ARBA" id="ARBA00022840"/>
    </source>
</evidence>
<keyword evidence="4" id="KW-0804">Transcription</keyword>
<keyword evidence="1" id="KW-0547">Nucleotide-binding</keyword>
<evidence type="ECO:0000256" key="3">
    <source>
        <dbReference type="ARBA" id="ARBA00023015"/>
    </source>
</evidence>
<dbReference type="PROSITE" id="PS00675">
    <property type="entry name" value="SIGMA54_INTERACT_1"/>
    <property type="match status" value="1"/>
</dbReference>
<dbReference type="GO" id="GO:0005524">
    <property type="term" value="F:ATP binding"/>
    <property type="evidence" value="ECO:0007669"/>
    <property type="project" value="UniProtKB-KW"/>
</dbReference>
<sequence>MLLLIQVNMEEVSATINKLFNSFPVKVEMILEDKSIETLPQKCPVINKIKKTGIDVFIRNKEEQNTCITCSLKDECFVETIIIRSITKNKKVIGVLLVTPLDGQGDWLKRNLDNIEVQLDFCCQWIGSKIENDELKQENTSILEEMNGLFTFIEDPILLVGQDGTIHHLSNSVSKHFRKSKTVLLGGNINEIMPDSDWLAVKNAKKQQDYKISIATSENKQEEYLAKVKPLYSSGIIVSFLIQLTLIQDSKKKMREQRVLYTFNDVKGTSDSIQTVVDMAKRVAPSDASILLRGESGTGKEVFAQSIHQASHRKNGAFIALNCAAIPEALLESELFGHVKGAFTGSSGDKPGRFELANGGTIFLDEIGDLSLHLQAKLLRVVQERKIERVGDTKSTPVDVRIITATHRNLEELVWKGEFREDLYYRLNVIPITIPPLRERTEDIPILVDYFMKKFSKELFRSPKRLSNDVYELLLEYQWSGNIRELQNVVHHFVQLEIGDLVTMKSLPAYLRDLYVKDKKMEMKKSIMMPAKGTIQQDEKELIIELLDLYGRDTGAKKKVANHLNISLPTLYRRLSKFNIK</sequence>
<organism evidence="6 8">
    <name type="scientific">Bacillus canaveralius</name>
    <dbReference type="NCBI Taxonomy" id="1403243"/>
    <lineage>
        <taxon>Bacteria</taxon>
        <taxon>Bacillati</taxon>
        <taxon>Bacillota</taxon>
        <taxon>Bacilli</taxon>
        <taxon>Bacillales</taxon>
        <taxon>Bacillaceae</taxon>
        <taxon>Bacillus</taxon>
    </lineage>
</organism>
<dbReference type="EMBL" id="PGVD01000102">
    <property type="protein sequence ID" value="PLR88444.1"/>
    <property type="molecule type" value="Genomic_DNA"/>
</dbReference>
<dbReference type="EMBL" id="PGVA01000069">
    <property type="protein sequence ID" value="PLR79935.1"/>
    <property type="molecule type" value="Genomic_DNA"/>
</dbReference>
<keyword evidence="3" id="KW-0805">Transcription regulation</keyword>
<dbReference type="InterPro" id="IPR058031">
    <property type="entry name" value="AAA_lid_NorR"/>
</dbReference>
<reference evidence="7 9" key="2">
    <citation type="submission" date="2017-12" db="EMBL/GenBank/DDBJ databases">
        <title>Comparative Functional Genomics of Dry Heat Resistant strains isolated from the Viking Spacecraft.</title>
        <authorList>
            <person name="Seuylemezian A."/>
            <person name="Cooper K."/>
            <person name="Vaishampayan P."/>
        </authorList>
    </citation>
    <scope>NUCLEOTIDE SEQUENCE [LARGE SCALE GENOMIC DNA]</scope>
    <source>
        <strain evidence="7 9">ATCC 29669</strain>
    </source>
</reference>
<keyword evidence="2" id="KW-0067">ATP-binding</keyword>
<evidence type="ECO:0000313" key="8">
    <source>
        <dbReference type="Proteomes" id="UP000234951"/>
    </source>
</evidence>
<comment type="caution">
    <text evidence="6">The sequence shown here is derived from an EMBL/GenBank/DDBJ whole genome shotgun (WGS) entry which is preliminary data.</text>
</comment>
<evidence type="ECO:0000313" key="7">
    <source>
        <dbReference type="EMBL" id="PLR88444.1"/>
    </source>
</evidence>
<accession>A0A2N5GGR6</accession>
<dbReference type="InterPro" id="IPR025943">
    <property type="entry name" value="Sigma_54_int_dom_ATP-bd_2"/>
</dbReference>
<evidence type="ECO:0000313" key="6">
    <source>
        <dbReference type="EMBL" id="PLR79935.1"/>
    </source>
</evidence>
<evidence type="ECO:0000256" key="1">
    <source>
        <dbReference type="ARBA" id="ARBA00022741"/>
    </source>
</evidence>
<evidence type="ECO:0000256" key="4">
    <source>
        <dbReference type="ARBA" id="ARBA00023163"/>
    </source>
</evidence>
<dbReference type="OrthoDB" id="9771372at2"/>